<feature type="transmembrane region" description="Helical" evidence="1">
    <location>
        <begin position="217"/>
        <end position="237"/>
    </location>
</feature>
<evidence type="ECO:0000313" key="3">
    <source>
        <dbReference type="Proteomes" id="UP000623467"/>
    </source>
</evidence>
<keyword evidence="1" id="KW-0472">Membrane</keyword>
<feature type="transmembrane region" description="Helical" evidence="1">
    <location>
        <begin position="20"/>
        <end position="39"/>
    </location>
</feature>
<evidence type="ECO:0000256" key="1">
    <source>
        <dbReference type="SAM" id="Phobius"/>
    </source>
</evidence>
<keyword evidence="1" id="KW-0812">Transmembrane</keyword>
<feature type="transmembrane region" description="Helical" evidence="1">
    <location>
        <begin position="170"/>
        <end position="196"/>
    </location>
</feature>
<dbReference type="Proteomes" id="UP000623467">
    <property type="component" value="Unassembled WGS sequence"/>
</dbReference>
<accession>A0A8H7CU73</accession>
<organism evidence="2 3">
    <name type="scientific">Mycena sanguinolenta</name>
    <dbReference type="NCBI Taxonomy" id="230812"/>
    <lineage>
        <taxon>Eukaryota</taxon>
        <taxon>Fungi</taxon>
        <taxon>Dikarya</taxon>
        <taxon>Basidiomycota</taxon>
        <taxon>Agaricomycotina</taxon>
        <taxon>Agaricomycetes</taxon>
        <taxon>Agaricomycetidae</taxon>
        <taxon>Agaricales</taxon>
        <taxon>Marasmiineae</taxon>
        <taxon>Mycenaceae</taxon>
        <taxon>Mycena</taxon>
    </lineage>
</organism>
<sequence>MSCAVSETNWTFVFSLTIKSAAALFLNGICIVLALQASYFLNRRTSSGRGVLIWAMGVACAFSILQMGYQVGFTVKFVRLQLAAELSETADQQKRLQDSFQHLTQVKAQWDGVVLLLNNFASDCLFIYRCYTIWGHSRYKRQIISIPVILLLFTTILGVTFIALPGASLSHIVVVGFGAIVTNIFLTGLTTGRIWWTRRQLCVVGETKLTQQFNTAIGLLLESSAVYVVVFATFLFAEIRSGGRAAVQSTGISIICGASGQLLNILPALAIVRVSFARTVDVDPGADRMVV</sequence>
<protein>
    <submittedName>
        <fullName evidence="2">Uncharacterized protein</fullName>
    </submittedName>
</protein>
<evidence type="ECO:0000313" key="2">
    <source>
        <dbReference type="EMBL" id="KAF7348372.1"/>
    </source>
</evidence>
<reference evidence="2" key="1">
    <citation type="submission" date="2020-05" db="EMBL/GenBank/DDBJ databases">
        <title>Mycena genomes resolve the evolution of fungal bioluminescence.</title>
        <authorList>
            <person name="Tsai I.J."/>
        </authorList>
    </citation>
    <scope>NUCLEOTIDE SEQUENCE</scope>
    <source>
        <strain evidence="2">160909Yilan</strain>
    </source>
</reference>
<dbReference type="OrthoDB" id="2907435at2759"/>
<comment type="caution">
    <text evidence="2">The sequence shown here is derived from an EMBL/GenBank/DDBJ whole genome shotgun (WGS) entry which is preliminary data.</text>
</comment>
<dbReference type="EMBL" id="JACAZH010000017">
    <property type="protein sequence ID" value="KAF7348372.1"/>
    <property type="molecule type" value="Genomic_DNA"/>
</dbReference>
<name>A0A8H7CU73_9AGAR</name>
<dbReference type="AlphaFoldDB" id="A0A8H7CU73"/>
<feature type="transmembrane region" description="Helical" evidence="1">
    <location>
        <begin position="249"/>
        <end position="272"/>
    </location>
</feature>
<feature type="transmembrane region" description="Helical" evidence="1">
    <location>
        <begin position="143"/>
        <end position="164"/>
    </location>
</feature>
<gene>
    <name evidence="2" type="ORF">MSAN_01791200</name>
</gene>
<feature type="transmembrane region" description="Helical" evidence="1">
    <location>
        <begin position="51"/>
        <end position="69"/>
    </location>
</feature>
<proteinExistence type="predicted"/>
<keyword evidence="1" id="KW-1133">Transmembrane helix</keyword>
<keyword evidence="3" id="KW-1185">Reference proteome</keyword>